<dbReference type="Proteomes" id="UP000051794">
    <property type="component" value="Unassembled WGS sequence"/>
</dbReference>
<gene>
    <name evidence="1" type="ORF">FD43_GL000113</name>
</gene>
<dbReference type="InterPro" id="IPR024453">
    <property type="entry name" value="Peptidase_C92"/>
</dbReference>
<dbReference type="Gene3D" id="3.90.1720.10">
    <property type="entry name" value="endopeptidase domain like (from Nostoc punctiforme)"/>
    <property type="match status" value="1"/>
</dbReference>
<protein>
    <recommendedName>
        <fullName evidence="3">Permuted papain-like amidase enzyme, YaeF/YiiX, C92 family</fullName>
    </recommendedName>
</protein>
<name>A0A0R1FTE1_9LACO</name>
<evidence type="ECO:0000313" key="2">
    <source>
        <dbReference type="Proteomes" id="UP000051794"/>
    </source>
</evidence>
<accession>A0A0R1FTE1</accession>
<sequence>MKNSDLLLIEPKKDDFSNLIANTTAIKHYYSHVAIVYVDHGNAYVIHAVHNRGVLKQSLDEFLSNRENQRIDLYRVTKDIDSDVVINRAKKVIGKPYNNLFLNHYDSFYCSQIVTYDFELENVFHLTPLRFGQNGEIDAKWVNYYQEYDRNVPIDEIGSSPNSLVESNMIRLIKHIQ</sequence>
<dbReference type="InterPro" id="IPR038765">
    <property type="entry name" value="Papain-like_cys_pep_sf"/>
</dbReference>
<reference evidence="1 2" key="1">
    <citation type="journal article" date="2015" name="Genome Announc.">
        <title>Expanding the biotechnology potential of lactobacilli through comparative genomics of 213 strains and associated genera.</title>
        <authorList>
            <person name="Sun Z."/>
            <person name="Harris H.M."/>
            <person name="McCann A."/>
            <person name="Guo C."/>
            <person name="Argimon S."/>
            <person name="Zhang W."/>
            <person name="Yang X."/>
            <person name="Jeffery I.B."/>
            <person name="Cooney J.C."/>
            <person name="Kagawa T.F."/>
            <person name="Liu W."/>
            <person name="Song Y."/>
            <person name="Salvetti E."/>
            <person name="Wrobel A."/>
            <person name="Rasinkangas P."/>
            <person name="Parkhill J."/>
            <person name="Rea M.C."/>
            <person name="O'Sullivan O."/>
            <person name="Ritari J."/>
            <person name="Douillard F.P."/>
            <person name="Paul Ross R."/>
            <person name="Yang R."/>
            <person name="Briner A.E."/>
            <person name="Felis G.E."/>
            <person name="de Vos W.M."/>
            <person name="Barrangou R."/>
            <person name="Klaenhammer T.R."/>
            <person name="Caufield P.W."/>
            <person name="Cui Y."/>
            <person name="Zhang H."/>
            <person name="O'Toole P.W."/>
        </authorList>
    </citation>
    <scope>NUCLEOTIDE SEQUENCE [LARGE SCALE GENOMIC DNA]</scope>
    <source>
        <strain evidence="1 2">DSM 12361</strain>
    </source>
</reference>
<dbReference type="PATRIC" id="fig|1423768.3.peg.437"/>
<dbReference type="AlphaFoldDB" id="A0A0R1FTE1"/>
<dbReference type="EMBL" id="AZCK01000001">
    <property type="protein sequence ID" value="KRK25166.1"/>
    <property type="molecule type" value="Genomic_DNA"/>
</dbReference>
<proteinExistence type="predicted"/>
<dbReference type="Pfam" id="PF05708">
    <property type="entry name" value="Peptidase_C92"/>
    <property type="match status" value="1"/>
</dbReference>
<dbReference type="SUPFAM" id="SSF54001">
    <property type="entry name" value="Cysteine proteinases"/>
    <property type="match status" value="1"/>
</dbReference>
<dbReference type="GeneID" id="66348601"/>
<comment type="caution">
    <text evidence="1">The sequence shown here is derived from an EMBL/GenBank/DDBJ whole genome shotgun (WGS) entry which is preliminary data.</text>
</comment>
<organism evidence="1 2">
    <name type="scientific">Apilactobacillus kunkeei DSM 12361 = ATCC 700308</name>
    <dbReference type="NCBI Taxonomy" id="1423768"/>
    <lineage>
        <taxon>Bacteria</taxon>
        <taxon>Bacillati</taxon>
        <taxon>Bacillota</taxon>
        <taxon>Bacilli</taxon>
        <taxon>Lactobacillales</taxon>
        <taxon>Lactobacillaceae</taxon>
        <taxon>Apilactobacillus</taxon>
    </lineage>
</organism>
<evidence type="ECO:0008006" key="3">
    <source>
        <dbReference type="Google" id="ProtNLM"/>
    </source>
</evidence>
<dbReference type="RefSeq" id="WP_054449795.1">
    <property type="nucleotide sequence ID" value="NZ_AZCK01000001.1"/>
</dbReference>
<evidence type="ECO:0000313" key="1">
    <source>
        <dbReference type="EMBL" id="KRK25166.1"/>
    </source>
</evidence>